<dbReference type="GO" id="GO:0006508">
    <property type="term" value="P:proteolysis"/>
    <property type="evidence" value="ECO:0007669"/>
    <property type="project" value="InterPro"/>
</dbReference>
<feature type="domain" description="Gingipain" evidence="2">
    <location>
        <begin position="537"/>
        <end position="903"/>
    </location>
</feature>
<evidence type="ECO:0000259" key="3">
    <source>
        <dbReference type="Pfam" id="PF13860"/>
    </source>
</evidence>
<dbReference type="InterPro" id="IPR026444">
    <property type="entry name" value="Secre_tail"/>
</dbReference>
<dbReference type="Gene3D" id="2.60.40.4070">
    <property type="match status" value="1"/>
</dbReference>
<dbReference type="OrthoDB" id="9809780at2"/>
<dbReference type="NCBIfam" id="NF033707">
    <property type="entry name" value="T9SS_sortase"/>
    <property type="match status" value="1"/>
</dbReference>
<evidence type="ECO:0000313" key="4">
    <source>
        <dbReference type="EMBL" id="KAB2816973.1"/>
    </source>
</evidence>
<evidence type="ECO:0000256" key="1">
    <source>
        <dbReference type="ARBA" id="ARBA00022729"/>
    </source>
</evidence>
<keyword evidence="5" id="KW-1185">Reference proteome</keyword>
<protein>
    <submittedName>
        <fullName evidence="4">Type IX secretion system sortase PorU</fullName>
    </submittedName>
</protein>
<comment type="caution">
    <text evidence="4">The sequence shown here is derived from an EMBL/GenBank/DDBJ whole genome shotgun (WGS) entry which is preliminary data.</text>
</comment>
<dbReference type="AlphaFoldDB" id="A0A6L3ZH74"/>
<organism evidence="4 5">
    <name type="scientific">Phaeocystidibacter marisrubri</name>
    <dbReference type="NCBI Taxonomy" id="1577780"/>
    <lineage>
        <taxon>Bacteria</taxon>
        <taxon>Pseudomonadati</taxon>
        <taxon>Bacteroidota</taxon>
        <taxon>Flavobacteriia</taxon>
        <taxon>Flavobacteriales</taxon>
        <taxon>Phaeocystidibacteraceae</taxon>
        <taxon>Phaeocystidibacter</taxon>
    </lineage>
</organism>
<sequence length="1267" mass="140544">MVECVIRSPKAHSMKPILTLLAFVLSFFAIGQKHKLEWQVSEYIGGEEPVVYLTFEGASYNGSPMPNVSGSYSLPVASKSHLELLFPVYSELTSEELKAFQPGWISSIENSEITQSYDPESATINYRFIPFRINPQSGRVEKLVSFDLVAITEPEETYSFKTNNWAAHSVLANGSWVRMPIAESGLHRVKVSDLSSGGLSIVGEPTSALQLYHNPGGKLPQRISDFRYDDLAQIAIHIEDGGDNVLDANDMVYFYAEGPHSIDYNVSNDRLQHDYNEYSERSYVYATVNSQVTGIRVETQPWTGGAATTTSTGFDELQFHELDERNITGTGREWYGEVFDFNLSRTFNFSFPNRVLTEDVTLLARGAASSPVSGTRLEYVENGTTQLVSTFSPIFSSIEFTTAASQVKFSSPNTNIDLTVNYNRGQSTSSSAYLDYISVQARRSWIYSTGGFIARDLQSIATASVVQYTLSDNSAWVWDVTNPIRPFMPARGVNGEWRSHGDSLRTFAVYRPGDAMSPGKMEKVANQDLHGIDDVDMVIISHPEFYDEAVRLADFHVQYDGLTTVVVTPQQVYNEFSCGAQDITAIRDFIRMLYKRNADPLDYVLLMGDASYDYKDRVPNKQNFVPIYESVNSNSLYSSFMTDDYFVCVGDNDGVNVSVENLDVMIGRMPVKSKAEAEVAVSKIIDYKTAPESFGDWRNRLAFVSDDADEAWETVLTQEPEYVASIVDTTYPAFNIEKIYSDSYTQTSSSGSQSYPEARDALYRSVQRGNLVTSYTGHGGEVGWSSERLLQLADIDNWSNGLKLPLFITITCEFTRLDDPFRTSAGEQLYLKRGGGAIALISTTRVVFVPGAIALNRAVSEQLFEEGQNGYPTLGEVVLNAKNSVTDGDRVRFSLIGDPAIRLNIPIHQVVLDSLNGVDVNTALDTIKARELVTLSGRINRSSGAFYSDFNGELSLTVFDKPVERETKRNDGVGVIVPFSQQENIIYKGLVTVENGLWSTEFIVPRDINFAYGNAKISFYAENDVTDAMGADKNIVVGGLGNAPFVDTEGPRIRLFMNDTNFISGGTTDENPIGLALLTDSSGINVVGNGLGHDIVGVLDGDESNTFKLNAYYEADVDTYISGVVNYPFFNLSNGRHTLMVRVWDVMNNVSEATVNFVVADRDNLVIGELFNYPNPFTDQTTFSFEHNRQGEELDVELHIMDMSGRIVHSQQKTLNPEGNRTLDMTWDATTGSGAKVSSGVYVFRLVVRSKADGSEAQLSERLVYLR</sequence>
<evidence type="ECO:0000259" key="2">
    <source>
        <dbReference type="Pfam" id="PF01364"/>
    </source>
</evidence>
<evidence type="ECO:0000313" key="5">
    <source>
        <dbReference type="Proteomes" id="UP000484164"/>
    </source>
</evidence>
<dbReference type="Pfam" id="PF13860">
    <property type="entry name" value="FlgD_ig"/>
    <property type="match status" value="1"/>
</dbReference>
<dbReference type="NCBIfam" id="TIGR04183">
    <property type="entry name" value="Por_Secre_tail"/>
    <property type="match status" value="1"/>
</dbReference>
<dbReference type="EMBL" id="WBVQ01000001">
    <property type="protein sequence ID" value="KAB2816973.1"/>
    <property type="molecule type" value="Genomic_DNA"/>
</dbReference>
<dbReference type="InterPro" id="IPR001769">
    <property type="entry name" value="Gingipain"/>
</dbReference>
<dbReference type="InterPro" id="IPR029031">
    <property type="entry name" value="Gingipain_N_sf"/>
</dbReference>
<dbReference type="InterPro" id="IPR025965">
    <property type="entry name" value="FlgD/Vpr_Ig-like"/>
</dbReference>
<dbReference type="CDD" id="cd02258">
    <property type="entry name" value="Peptidase_C25_N"/>
    <property type="match status" value="1"/>
</dbReference>
<dbReference type="GO" id="GO:0008234">
    <property type="term" value="F:cysteine-type peptidase activity"/>
    <property type="evidence" value="ECO:0007669"/>
    <property type="project" value="InterPro"/>
</dbReference>
<dbReference type="InterPro" id="IPR029030">
    <property type="entry name" value="Caspase-like_dom_sf"/>
</dbReference>
<dbReference type="Pfam" id="PF01364">
    <property type="entry name" value="Peptidase_C25"/>
    <property type="match status" value="1"/>
</dbReference>
<keyword evidence="1" id="KW-0732">Signal</keyword>
<dbReference type="SUPFAM" id="SSF52129">
    <property type="entry name" value="Caspase-like"/>
    <property type="match status" value="1"/>
</dbReference>
<accession>A0A6L3ZH74</accession>
<name>A0A6L3ZH74_9FLAO</name>
<dbReference type="Proteomes" id="UP000484164">
    <property type="component" value="Unassembled WGS sequence"/>
</dbReference>
<gene>
    <name evidence="4" type="primary">porU</name>
    <name evidence="4" type="ORF">F8C82_00825</name>
</gene>
<proteinExistence type="predicted"/>
<dbReference type="Gene3D" id="3.40.50.1460">
    <property type="match status" value="1"/>
</dbReference>
<reference evidence="4 5" key="1">
    <citation type="submission" date="2019-10" db="EMBL/GenBank/DDBJ databases">
        <title>Genome sequence of Phaeocystidibacter marisrubri JCM30614 (type strain).</title>
        <authorList>
            <person name="Bowman J.P."/>
        </authorList>
    </citation>
    <scope>NUCLEOTIDE SEQUENCE [LARGE SCALE GENOMIC DNA]</scope>
    <source>
        <strain evidence="4 5">JCM 30614</strain>
    </source>
</reference>
<feature type="domain" description="FlgD/Vpr Ig-like" evidence="3">
    <location>
        <begin position="1177"/>
        <end position="1248"/>
    </location>
</feature>
<dbReference type="Gene3D" id="3.40.50.10390">
    <property type="entry name" value="Gingipain r, domain 1"/>
    <property type="match status" value="1"/>
</dbReference>